<dbReference type="Pfam" id="PF06985">
    <property type="entry name" value="HET"/>
    <property type="match status" value="2"/>
</dbReference>
<dbReference type="EMBL" id="JAUEPP010000004">
    <property type="protein sequence ID" value="KAK3344674.1"/>
    <property type="molecule type" value="Genomic_DNA"/>
</dbReference>
<dbReference type="PANTHER" id="PTHR24148:SF77">
    <property type="entry name" value="HETEROKARYON INCOMPATIBILITY DOMAIN-CONTAINING PROTEIN"/>
    <property type="match status" value="1"/>
</dbReference>
<reference evidence="2" key="1">
    <citation type="journal article" date="2023" name="Mol. Phylogenet. Evol.">
        <title>Genome-scale phylogeny and comparative genomics of the fungal order Sordariales.</title>
        <authorList>
            <person name="Hensen N."/>
            <person name="Bonometti L."/>
            <person name="Westerberg I."/>
            <person name="Brannstrom I.O."/>
            <person name="Guillou S."/>
            <person name="Cros-Aarteil S."/>
            <person name="Calhoun S."/>
            <person name="Haridas S."/>
            <person name="Kuo A."/>
            <person name="Mondo S."/>
            <person name="Pangilinan J."/>
            <person name="Riley R."/>
            <person name="LaButti K."/>
            <person name="Andreopoulos B."/>
            <person name="Lipzen A."/>
            <person name="Chen C."/>
            <person name="Yan M."/>
            <person name="Daum C."/>
            <person name="Ng V."/>
            <person name="Clum A."/>
            <person name="Steindorff A."/>
            <person name="Ohm R.A."/>
            <person name="Martin F."/>
            <person name="Silar P."/>
            <person name="Natvig D.O."/>
            <person name="Lalanne C."/>
            <person name="Gautier V."/>
            <person name="Ament-Velasquez S.L."/>
            <person name="Kruys A."/>
            <person name="Hutchinson M.I."/>
            <person name="Powell A.J."/>
            <person name="Barry K."/>
            <person name="Miller A.N."/>
            <person name="Grigoriev I.V."/>
            <person name="Debuchy R."/>
            <person name="Gladieux P."/>
            <person name="Hiltunen Thoren M."/>
            <person name="Johannesson H."/>
        </authorList>
    </citation>
    <scope>NUCLEOTIDE SEQUENCE</scope>
    <source>
        <strain evidence="2">CBS 560.94</strain>
    </source>
</reference>
<evidence type="ECO:0000313" key="3">
    <source>
        <dbReference type="Proteomes" id="UP001278500"/>
    </source>
</evidence>
<feature type="domain" description="Heterokaryon incompatibility" evidence="1">
    <location>
        <begin position="62"/>
        <end position="107"/>
    </location>
</feature>
<dbReference type="InterPro" id="IPR010730">
    <property type="entry name" value="HET"/>
</dbReference>
<accession>A0AAE0MR78</accession>
<dbReference type="GeneID" id="87867239"/>
<dbReference type="RefSeq" id="XP_062681287.1">
    <property type="nucleotide sequence ID" value="XM_062830085.1"/>
</dbReference>
<evidence type="ECO:0000313" key="2">
    <source>
        <dbReference type="EMBL" id="KAK3344674.1"/>
    </source>
</evidence>
<dbReference type="Proteomes" id="UP001278500">
    <property type="component" value="Unassembled WGS sequence"/>
</dbReference>
<comment type="caution">
    <text evidence="2">The sequence shown here is derived from an EMBL/GenBank/DDBJ whole genome shotgun (WGS) entry which is preliminary data.</text>
</comment>
<organism evidence="2 3">
    <name type="scientific">Neurospora tetraspora</name>
    <dbReference type="NCBI Taxonomy" id="94610"/>
    <lineage>
        <taxon>Eukaryota</taxon>
        <taxon>Fungi</taxon>
        <taxon>Dikarya</taxon>
        <taxon>Ascomycota</taxon>
        <taxon>Pezizomycotina</taxon>
        <taxon>Sordariomycetes</taxon>
        <taxon>Sordariomycetidae</taxon>
        <taxon>Sordariales</taxon>
        <taxon>Sordariaceae</taxon>
        <taxon>Neurospora</taxon>
    </lineage>
</organism>
<proteinExistence type="predicted"/>
<gene>
    <name evidence="2" type="ORF">B0H65DRAFT_557777</name>
</gene>
<protein>
    <submittedName>
        <fullName evidence="2">Heterokaryon incompatibility protein-domain-containing protein</fullName>
    </submittedName>
</protein>
<dbReference type="InterPro" id="IPR052895">
    <property type="entry name" value="HetReg/Transcr_Mod"/>
</dbReference>
<sequence>MPPLTYYTIRADQDEDQLPPAIRPLKEEDGDAIRILTLGEPSSHTSEALSLEMHRSSTSEEYIALSYEWGQSEPDDPIILINNRPVQVRKNLHEAIRQIFKHYSRYLRQRGKFECPHRPGTTVVDEWALEDRGVSVTSFPGDRRRGPVVHARKRIKRVKKALARSQKLSHHPRVCGYRRHKEALCPWTNLEDNCFWAKHDPPRLWIDALCINQSDISEKSFQVGMMGTIFSSAKLVFAWIGLPRDGSDDALRILSMPSERLSQFVATGGLTDNLEATIVSLCERTYWRRIWIQQEIFLAQNYVVMCGSGSITSESLDQALADLTRLLSNAPKSRDKIMLSVAYEIVLSKRYYGANFYTLFRWLRRSIIANFQATVPHDYLYALLSISCDDFTRIDKTKIEVDYDKPIAEVYCQLLQSFVEVPTTWNTDWLLKLSHKMGLSCEEAETLLNSEVMRRNDAAKDSKSDTEFWLFEFRHL</sequence>
<dbReference type="PANTHER" id="PTHR24148">
    <property type="entry name" value="ANKYRIN REPEAT DOMAIN-CONTAINING PROTEIN 39 HOMOLOG-RELATED"/>
    <property type="match status" value="1"/>
</dbReference>
<reference evidence="2" key="2">
    <citation type="submission" date="2023-06" db="EMBL/GenBank/DDBJ databases">
        <authorList>
            <consortium name="Lawrence Berkeley National Laboratory"/>
            <person name="Haridas S."/>
            <person name="Hensen N."/>
            <person name="Bonometti L."/>
            <person name="Westerberg I."/>
            <person name="Brannstrom I.O."/>
            <person name="Guillou S."/>
            <person name="Cros-Aarteil S."/>
            <person name="Calhoun S."/>
            <person name="Kuo A."/>
            <person name="Mondo S."/>
            <person name="Pangilinan J."/>
            <person name="Riley R."/>
            <person name="Labutti K."/>
            <person name="Andreopoulos B."/>
            <person name="Lipzen A."/>
            <person name="Chen C."/>
            <person name="Yanf M."/>
            <person name="Daum C."/>
            <person name="Ng V."/>
            <person name="Clum A."/>
            <person name="Steindorff A."/>
            <person name="Ohm R."/>
            <person name="Martin F."/>
            <person name="Silar P."/>
            <person name="Natvig D."/>
            <person name="Lalanne C."/>
            <person name="Gautier V."/>
            <person name="Ament-Velasquez S.L."/>
            <person name="Kruys A."/>
            <person name="Hutchinson M.I."/>
            <person name="Powell A.J."/>
            <person name="Barry K."/>
            <person name="Miller A.N."/>
            <person name="Grigoriev I.V."/>
            <person name="Debuchy R."/>
            <person name="Gladieux P."/>
            <person name="Thoren M.H."/>
            <person name="Johannesson H."/>
        </authorList>
    </citation>
    <scope>NUCLEOTIDE SEQUENCE</scope>
    <source>
        <strain evidence="2">CBS 560.94</strain>
    </source>
</reference>
<evidence type="ECO:0000259" key="1">
    <source>
        <dbReference type="Pfam" id="PF06985"/>
    </source>
</evidence>
<feature type="domain" description="Heterokaryon incompatibility" evidence="1">
    <location>
        <begin position="199"/>
        <end position="295"/>
    </location>
</feature>
<name>A0AAE0MR78_9PEZI</name>
<dbReference type="AlphaFoldDB" id="A0AAE0MR78"/>
<keyword evidence="3" id="KW-1185">Reference proteome</keyword>